<gene>
    <name evidence="1" type="ORF">GMB86_01075</name>
</gene>
<accession>A0A6N8CRL1</accession>
<dbReference type="SUPFAM" id="SSF55811">
    <property type="entry name" value="Nudix"/>
    <property type="match status" value="1"/>
</dbReference>
<dbReference type="Gene3D" id="3.90.79.10">
    <property type="entry name" value="Nucleoside Triphosphate Pyrophosphohydrolase"/>
    <property type="match status" value="1"/>
</dbReference>
<evidence type="ECO:0000313" key="2">
    <source>
        <dbReference type="Proteomes" id="UP000440978"/>
    </source>
</evidence>
<dbReference type="RefSeq" id="WP_329602688.1">
    <property type="nucleotide sequence ID" value="NZ_WNHB01000001.1"/>
</dbReference>
<dbReference type="Proteomes" id="UP000440978">
    <property type="component" value="Unassembled WGS sequence"/>
</dbReference>
<proteinExistence type="predicted"/>
<comment type="caution">
    <text evidence="1">The sequence shown here is derived from an EMBL/GenBank/DDBJ whole genome shotgun (WGS) entry which is preliminary data.</text>
</comment>
<keyword evidence="2" id="KW-1185">Reference proteome</keyword>
<dbReference type="InterPro" id="IPR015797">
    <property type="entry name" value="NUDIX_hydrolase-like_dom_sf"/>
</dbReference>
<sequence>MGKMDEQIIVIKRSQLFGDESSPETYAFQGTMMDDRHISQLEHRIETHYDVMRRGDAEENPTYKQPIPYAVIRRGDKLFSYKRLGGGGEERLHGKISLGVGGHMNAVAGKSTFHELLNENLTRELHEELQFSKTCEMDSQTVGFINDDSEPVSQVHIGILLTINLPLDVEVKVKETEALEGKWMTLEELYSKNVYSRLEGWSSHALRAIGKTNK</sequence>
<dbReference type="EMBL" id="WNHB01000001">
    <property type="protein sequence ID" value="MTT30606.1"/>
    <property type="molecule type" value="Genomic_DNA"/>
</dbReference>
<organism evidence="1 2">
    <name type="scientific">Terrilactibacillus tamarindi</name>
    <dbReference type="NCBI Taxonomy" id="2599694"/>
    <lineage>
        <taxon>Bacteria</taxon>
        <taxon>Bacillati</taxon>
        <taxon>Bacillota</taxon>
        <taxon>Bacilli</taxon>
        <taxon>Bacillales</taxon>
        <taxon>Bacillaceae</taxon>
        <taxon>Terrilactibacillus</taxon>
    </lineage>
</organism>
<evidence type="ECO:0000313" key="1">
    <source>
        <dbReference type="EMBL" id="MTT30606.1"/>
    </source>
</evidence>
<reference evidence="1 2" key="1">
    <citation type="submission" date="2019-11" db="EMBL/GenBank/DDBJ databases">
        <title>Terrilactibacillus tamarindus sp. nov. BCM23-1 isolated from bark of Tamarindus indica.</title>
        <authorList>
            <person name="Kingkaew E."/>
            <person name="Tanasupawat S."/>
        </authorList>
    </citation>
    <scope>NUCLEOTIDE SEQUENCE [LARGE SCALE GENOMIC DNA]</scope>
    <source>
        <strain evidence="1 2">BCM23-1</strain>
    </source>
</reference>
<name>A0A6N8CRL1_9BACI</name>
<dbReference type="AlphaFoldDB" id="A0A6N8CRL1"/>
<protein>
    <recommendedName>
        <fullName evidence="3">Nudix hydrolase domain-containing protein</fullName>
    </recommendedName>
</protein>
<evidence type="ECO:0008006" key="3">
    <source>
        <dbReference type="Google" id="ProtNLM"/>
    </source>
</evidence>